<keyword evidence="2" id="KW-0472">Membrane</keyword>
<feature type="transmembrane region" description="Helical" evidence="2">
    <location>
        <begin position="392"/>
        <end position="411"/>
    </location>
</feature>
<gene>
    <name evidence="3" type="ORF">MNBD_PLANCTO02-717</name>
</gene>
<feature type="transmembrane region" description="Helical" evidence="2">
    <location>
        <begin position="83"/>
        <end position="110"/>
    </location>
</feature>
<evidence type="ECO:0000256" key="2">
    <source>
        <dbReference type="SAM" id="Phobius"/>
    </source>
</evidence>
<organism evidence="3">
    <name type="scientific">hydrothermal vent metagenome</name>
    <dbReference type="NCBI Taxonomy" id="652676"/>
    <lineage>
        <taxon>unclassified sequences</taxon>
        <taxon>metagenomes</taxon>
        <taxon>ecological metagenomes</taxon>
    </lineage>
</organism>
<dbReference type="PANTHER" id="PTHR31061">
    <property type="entry name" value="LD22376P"/>
    <property type="match status" value="1"/>
</dbReference>
<keyword evidence="2" id="KW-0812">Transmembrane</keyword>
<feature type="transmembrane region" description="Helical" evidence="2">
    <location>
        <begin position="30"/>
        <end position="50"/>
    </location>
</feature>
<reference evidence="3" key="1">
    <citation type="submission" date="2018-06" db="EMBL/GenBank/DDBJ databases">
        <authorList>
            <person name="Zhirakovskaya E."/>
        </authorList>
    </citation>
    <scope>NUCLEOTIDE SEQUENCE</scope>
</reference>
<evidence type="ECO:0000313" key="3">
    <source>
        <dbReference type="EMBL" id="VAX39016.1"/>
    </source>
</evidence>
<name>A0A3B1D829_9ZZZZ</name>
<feature type="transmembrane region" description="Helical" evidence="2">
    <location>
        <begin position="122"/>
        <end position="143"/>
    </location>
</feature>
<keyword evidence="2" id="KW-1133">Transmembrane helix</keyword>
<protein>
    <submittedName>
        <fullName evidence="3">N-acetylglucosamine related transporter, NagX</fullName>
    </submittedName>
</protein>
<sequence>MAEQTVSDKPSPLLKKSRKPSAPRLSSLDAYRGFTMILLAASGFGLAAAANKFPESTTWQTVGYLFSHVHWGFLPDINNKWDFAHWITIWDMIQPSFMFMVGVSMPFSYLSRKKKGDSYLRMFFHALWRAVVLVLLGIFLRSLNTKTTNWFFMDVVAQIGLGYLFLFLLWNRGFKIQLAALVVILVGYWAWFAFTPLPDKDFDYASVGRVVLPENYAPEKATQAEKKKYEVALLQYNGFQAHWNKNTNPAHTFDVWFMNLFPQNHPKKGYVKVSQKEGEEQGEKQKKPVYKFAYSSGGYQVLNFIPSLATMLLGLMAGTLLQDNKKRTGRKLLLLLGGGLLCIALGKGLDMAGVCPIVKRIWTPTWTLFSGGLCLWLLLGFYLVMDVIRFRFWAFPAVVVGMNSIAIYVMGATMKAPVSRFLKRHFGADIYTLYGRVAVEVQPVVELSLVFIVFWLILYWMYRNKFFIRI</sequence>
<feature type="transmembrane region" description="Helical" evidence="2">
    <location>
        <begin position="301"/>
        <end position="320"/>
    </location>
</feature>
<proteinExistence type="predicted"/>
<evidence type="ECO:0000256" key="1">
    <source>
        <dbReference type="SAM" id="MobiDB-lite"/>
    </source>
</evidence>
<feature type="region of interest" description="Disordered" evidence="1">
    <location>
        <begin position="1"/>
        <end position="24"/>
    </location>
</feature>
<feature type="transmembrane region" description="Helical" evidence="2">
    <location>
        <begin position="176"/>
        <end position="194"/>
    </location>
</feature>
<feature type="transmembrane region" description="Helical" evidence="2">
    <location>
        <begin position="332"/>
        <end position="349"/>
    </location>
</feature>
<dbReference type="PANTHER" id="PTHR31061:SF24">
    <property type="entry name" value="LD22376P"/>
    <property type="match status" value="1"/>
</dbReference>
<feature type="transmembrane region" description="Helical" evidence="2">
    <location>
        <begin position="149"/>
        <end position="169"/>
    </location>
</feature>
<feature type="transmembrane region" description="Helical" evidence="2">
    <location>
        <begin position="444"/>
        <end position="462"/>
    </location>
</feature>
<feature type="transmembrane region" description="Helical" evidence="2">
    <location>
        <begin position="361"/>
        <end position="385"/>
    </location>
</feature>
<accession>A0A3B1D829</accession>
<dbReference type="AlphaFoldDB" id="A0A3B1D829"/>
<dbReference type="EMBL" id="UOGL01000284">
    <property type="protein sequence ID" value="VAX39016.1"/>
    <property type="molecule type" value="Genomic_DNA"/>
</dbReference>